<keyword evidence="13 18" id="KW-0630">Potassium</keyword>
<evidence type="ECO:0000259" key="22">
    <source>
        <dbReference type="Pfam" id="PF02772"/>
    </source>
</evidence>
<dbReference type="AlphaFoldDB" id="A0A9P1CEW6"/>
<evidence type="ECO:0000256" key="13">
    <source>
        <dbReference type="ARBA" id="ARBA00022958"/>
    </source>
</evidence>
<dbReference type="PROSITE" id="PS00377">
    <property type="entry name" value="ADOMET_SYNTHASE_2"/>
    <property type="match status" value="1"/>
</dbReference>
<gene>
    <name evidence="24" type="ORF">C1SCF055_LOCUS16832</name>
</gene>
<comment type="cofactor">
    <cofactor evidence="18">
        <name>Mg(2+)</name>
        <dbReference type="ChEBI" id="CHEBI:18420"/>
    </cofactor>
    <text evidence="18">Binds 2 magnesium ions per subunit. The magnesium ions interact primarily with the substrate.</text>
</comment>
<evidence type="ECO:0000256" key="3">
    <source>
        <dbReference type="ARBA" id="ARBA00008661"/>
    </source>
</evidence>
<evidence type="ECO:0000256" key="6">
    <source>
        <dbReference type="ARBA" id="ARBA00022676"/>
    </source>
</evidence>
<comment type="similarity">
    <text evidence="3">Belongs to the glycosyltransferase 31 family.</text>
</comment>
<evidence type="ECO:0000256" key="8">
    <source>
        <dbReference type="ARBA" id="ARBA00022692"/>
    </source>
</evidence>
<evidence type="ECO:0000259" key="21">
    <source>
        <dbReference type="Pfam" id="PF00438"/>
    </source>
</evidence>
<proteinExistence type="inferred from homology"/>
<keyword evidence="7 18" id="KW-0808">Transferase</keyword>
<dbReference type="EMBL" id="CAMXCT010001404">
    <property type="protein sequence ID" value="CAI3989788.1"/>
    <property type="molecule type" value="Genomic_DNA"/>
</dbReference>
<feature type="region of interest" description="Disordered" evidence="20">
    <location>
        <begin position="1160"/>
        <end position="1181"/>
    </location>
</feature>
<dbReference type="Gene3D" id="3.30.300.10">
    <property type="match status" value="3"/>
</dbReference>
<accession>A0A9P1CEW6</accession>
<evidence type="ECO:0000256" key="18">
    <source>
        <dbReference type="RuleBase" id="RU000541"/>
    </source>
</evidence>
<dbReference type="GO" id="GO:0046872">
    <property type="term" value="F:metal ion binding"/>
    <property type="evidence" value="ECO:0007669"/>
    <property type="project" value="UniProtKB-KW"/>
</dbReference>
<comment type="caution">
    <text evidence="24">The sequence shown here is derived from an EMBL/GenBank/DDBJ whole genome shotgun (WGS) entry which is preliminary data.</text>
</comment>
<evidence type="ECO:0000256" key="16">
    <source>
        <dbReference type="ARBA" id="ARBA00023034"/>
    </source>
</evidence>
<evidence type="ECO:0000313" key="25">
    <source>
        <dbReference type="EMBL" id="CAL1143163.1"/>
    </source>
</evidence>
<dbReference type="PROSITE" id="PS00376">
    <property type="entry name" value="ADOMET_SYNTHASE_1"/>
    <property type="match status" value="1"/>
</dbReference>
<dbReference type="GO" id="GO:0006556">
    <property type="term" value="P:S-adenosylmethionine biosynthetic process"/>
    <property type="evidence" value="ECO:0007669"/>
    <property type="project" value="InterPro"/>
</dbReference>
<dbReference type="InterPro" id="IPR022631">
    <property type="entry name" value="ADOMET_SYNTHASE_CS"/>
</dbReference>
<dbReference type="InterPro" id="IPR002659">
    <property type="entry name" value="Glyco_trans_31"/>
</dbReference>
<feature type="domain" description="S-adenosylmethionine synthetase C-terminal" evidence="23">
    <location>
        <begin position="287"/>
        <end position="422"/>
    </location>
</feature>
<evidence type="ECO:0000256" key="19">
    <source>
        <dbReference type="RuleBase" id="RU004462"/>
    </source>
</evidence>
<dbReference type="NCBIfam" id="TIGR01034">
    <property type="entry name" value="metK"/>
    <property type="match status" value="1"/>
</dbReference>
<evidence type="ECO:0000256" key="9">
    <source>
        <dbReference type="ARBA" id="ARBA00022723"/>
    </source>
</evidence>
<keyword evidence="14" id="KW-0735">Signal-anchor</keyword>
<feature type="domain" description="S-adenosylmethionine synthetase central" evidence="22">
    <location>
        <begin position="135"/>
        <end position="285"/>
    </location>
</feature>
<dbReference type="InterPro" id="IPR022629">
    <property type="entry name" value="S-AdoMet_synt_central"/>
</dbReference>
<dbReference type="InterPro" id="IPR002133">
    <property type="entry name" value="S-AdoMet_synthetase"/>
</dbReference>
<keyword evidence="26" id="KW-1185">Reference proteome</keyword>
<dbReference type="Pfam" id="PF02773">
    <property type="entry name" value="S-AdoMet_synt_C"/>
    <property type="match status" value="1"/>
</dbReference>
<keyword evidence="15" id="KW-1133">Transmembrane helix</keyword>
<protein>
    <recommendedName>
        <fullName evidence="18">S-adenosylmethionine synthase</fullName>
        <ecNumber evidence="18">2.5.1.6</ecNumber>
    </recommendedName>
</protein>
<dbReference type="Pfam" id="PF02772">
    <property type="entry name" value="S-AdoMet_synt_M"/>
    <property type="match status" value="1"/>
</dbReference>
<evidence type="ECO:0000256" key="7">
    <source>
        <dbReference type="ARBA" id="ARBA00022679"/>
    </source>
</evidence>
<dbReference type="Pfam" id="PF00438">
    <property type="entry name" value="S-AdoMet_synt_N"/>
    <property type="match status" value="1"/>
</dbReference>
<name>A0A9P1CEW6_9DINO</name>
<dbReference type="InterPro" id="IPR022628">
    <property type="entry name" value="S-AdoMet_synt_N"/>
</dbReference>
<evidence type="ECO:0000256" key="10">
    <source>
        <dbReference type="ARBA" id="ARBA00022741"/>
    </source>
</evidence>
<keyword evidence="16" id="KW-0333">Golgi apparatus</keyword>
<dbReference type="OrthoDB" id="5852090at2759"/>
<organism evidence="24">
    <name type="scientific">Cladocopium goreaui</name>
    <dbReference type="NCBI Taxonomy" id="2562237"/>
    <lineage>
        <taxon>Eukaryota</taxon>
        <taxon>Sar</taxon>
        <taxon>Alveolata</taxon>
        <taxon>Dinophyceae</taxon>
        <taxon>Suessiales</taxon>
        <taxon>Symbiodiniaceae</taxon>
        <taxon>Cladocopium</taxon>
    </lineage>
</organism>
<dbReference type="EC" id="2.5.1.6" evidence="18"/>
<comment type="catalytic activity">
    <reaction evidence="18">
        <text>L-methionine + ATP + H2O = S-adenosyl-L-methionine + phosphate + diphosphate</text>
        <dbReference type="Rhea" id="RHEA:21080"/>
        <dbReference type="ChEBI" id="CHEBI:15377"/>
        <dbReference type="ChEBI" id="CHEBI:30616"/>
        <dbReference type="ChEBI" id="CHEBI:33019"/>
        <dbReference type="ChEBI" id="CHEBI:43474"/>
        <dbReference type="ChEBI" id="CHEBI:57844"/>
        <dbReference type="ChEBI" id="CHEBI:59789"/>
        <dbReference type="EC" id="2.5.1.6"/>
    </reaction>
</comment>
<dbReference type="Pfam" id="PF01762">
    <property type="entry name" value="Galactosyl_T"/>
    <property type="match status" value="1"/>
</dbReference>
<keyword evidence="8" id="KW-0812">Transmembrane</keyword>
<comment type="cofactor">
    <cofactor evidence="18">
        <name>K(+)</name>
        <dbReference type="ChEBI" id="CHEBI:29103"/>
    </cofactor>
    <text evidence="18">Binds 1 potassium ion per subunit. The potassium ion interacts primarily with the substrate.</text>
</comment>
<keyword evidence="5 18" id="KW-0554">One-carbon metabolism</keyword>
<evidence type="ECO:0000256" key="20">
    <source>
        <dbReference type="SAM" id="MobiDB-lite"/>
    </source>
</evidence>
<keyword evidence="10 18" id="KW-0547">Nucleotide-binding</keyword>
<dbReference type="InterPro" id="IPR022636">
    <property type="entry name" value="S-AdoMet_synthetase_sfam"/>
</dbReference>
<dbReference type="InterPro" id="IPR022630">
    <property type="entry name" value="S-AdoMet_synt_C"/>
</dbReference>
<dbReference type="EMBL" id="CAMXCT020001404">
    <property type="protein sequence ID" value="CAL1143163.1"/>
    <property type="molecule type" value="Genomic_DNA"/>
</dbReference>
<dbReference type="CDD" id="cd18079">
    <property type="entry name" value="S-AdoMet_synt"/>
    <property type="match status" value="1"/>
</dbReference>
<evidence type="ECO:0000259" key="23">
    <source>
        <dbReference type="Pfam" id="PF02773"/>
    </source>
</evidence>
<keyword evidence="12 18" id="KW-0460">Magnesium</keyword>
<evidence type="ECO:0000256" key="5">
    <source>
        <dbReference type="ARBA" id="ARBA00022563"/>
    </source>
</evidence>
<keyword evidence="11 18" id="KW-0067">ATP-binding</keyword>
<comment type="function">
    <text evidence="18">Catalyzes the formation of S-adenosylmethionine from methionine and ATP.</text>
</comment>
<feature type="domain" description="S-adenosylmethionine synthetase N-terminal" evidence="21">
    <location>
        <begin position="15"/>
        <end position="120"/>
    </location>
</feature>
<dbReference type="GO" id="GO:0004478">
    <property type="term" value="F:methionine adenosyltransferase activity"/>
    <property type="evidence" value="ECO:0007669"/>
    <property type="project" value="UniProtKB-EC"/>
</dbReference>
<evidence type="ECO:0000313" key="24">
    <source>
        <dbReference type="EMBL" id="CAI3989788.1"/>
    </source>
</evidence>
<keyword evidence="9 18" id="KW-0479">Metal-binding</keyword>
<comment type="subcellular location">
    <subcellularLocation>
        <location evidence="1">Golgi apparatus membrane</location>
        <topology evidence="1">Single-pass type II membrane protein</topology>
    </subcellularLocation>
</comment>
<evidence type="ECO:0000256" key="17">
    <source>
        <dbReference type="ARBA" id="ARBA00023136"/>
    </source>
</evidence>
<keyword evidence="17" id="KW-0472">Membrane</keyword>
<evidence type="ECO:0000313" key="26">
    <source>
        <dbReference type="Proteomes" id="UP001152797"/>
    </source>
</evidence>
<evidence type="ECO:0000256" key="15">
    <source>
        <dbReference type="ARBA" id="ARBA00022989"/>
    </source>
</evidence>
<keyword evidence="6" id="KW-0328">Glycosyltransferase</keyword>
<evidence type="ECO:0000256" key="11">
    <source>
        <dbReference type="ARBA" id="ARBA00022840"/>
    </source>
</evidence>
<dbReference type="EMBL" id="CAMXCT030001404">
    <property type="protein sequence ID" value="CAL4777100.1"/>
    <property type="molecule type" value="Genomic_DNA"/>
</dbReference>
<evidence type="ECO:0000256" key="4">
    <source>
        <dbReference type="ARBA" id="ARBA00009685"/>
    </source>
</evidence>
<comment type="similarity">
    <text evidence="4 19">Belongs to the AdoMet synthase family.</text>
</comment>
<dbReference type="GO" id="GO:0000139">
    <property type="term" value="C:Golgi membrane"/>
    <property type="evidence" value="ECO:0007669"/>
    <property type="project" value="UniProtKB-SubCell"/>
</dbReference>
<sequence>MAEPAQKKARTSRTFLFSSESVNEGHPDKICDQVSDAVLDACLKVDPKSKVACETATKDNMVMVAGEITTEAKLDYDKVVRGVVAQIGFDSFVDDLSSVDSKGLSHKSCEVLVRINKQSPDIAGGVHVNKEDLDVGAGDQGIMFGYASDETSDCMPLTHSMATRLGKTLTDVRKSGECWWLRPDGKTQVTIEYLQHPDGSVEPKKIHTVVISTQHAEPLKAVRSKECEGYKGAEMTAPSMEQMNKEIEEKVIKRTLEQIKLKNGQPAISLYGSHTHLHINPSGKFIIGGPQGDAGLTGRKIIIDTYGGWGAHGGGAFSGKDPTKVDRSAAYICRQMAKSVVSSGLSARCLVQLSYAIGVAKPLSLFVETYGSEKTGLTVNDITSILKIEFDCRPGAIAQSLALREPKYQETAAYCHFGREPVTKNGIKYFEWENAKDLAKYKSMDTAQVEAALKVLLRFFAGLAAGLGDAEDYVKVVNGRCVEFEDVYPIGQVGHNWTSDLDDLARNWCDRRSWCVGFMRYVAEDHDEHCNEWCGRPQFCKDSSLSPSDEWVSYLQKSSLRRWQEAQAESERDKDLPSWAKPRSFRCSYPYDEGSFVHLWDEVPPTESHDIFGGFQECRVLHMKQDGPKGPKDMDGDLSFFDGVLSETEEMVPYFSADVSQYPWIYHFDRLEYIGETVIGGHTIIGPKRHYLSMFFTSEWAACDGKNKSQWNYENAMEMFEGHVFLEDGRLETRRAAFLPYHFTAICMADEDELLPQAVVDAVGFGTHPLVPAEVHKKLQRVFFHLPDAVQPFLRMHPLILETYLEDMYNNPDKNDAMYYKQTFLFLMMELFRYRYRQDLKSRVQDFACGLCRQQRLAAWDKETAEVTGSSGLSVSVAFCLMSRRSGHALRGAIRETWAKRLGPGTSLHFFVGAAVAVQEVDQEIPDLHLPDMVELDAPEAYEAVTLKAMSMLHWAHLNFPHLRYLVRADDDIYLRPGPLLRQLDQRPPVGYLWGNFDSGSTVVRDPRHPHYNSEEQLPKREHPMFGDIFPPYVRGHLWAMSGDLLAHVADVWKMQLEQLDGAKVTLDLAKQFPHPDDPALGVVMASLVDSGDVSVAVDDRDLNHFALNPSCNATFMKIHNRTWVVHHVTPEAMKCFWSIDESASDLSLPDLCPCSMDVVEEKSGNSDDDDFDYPRERFNE</sequence>
<reference evidence="25" key="2">
    <citation type="submission" date="2024-04" db="EMBL/GenBank/DDBJ databases">
        <authorList>
            <person name="Chen Y."/>
            <person name="Shah S."/>
            <person name="Dougan E. K."/>
            <person name="Thang M."/>
            <person name="Chan C."/>
        </authorList>
    </citation>
    <scope>NUCLEOTIDE SEQUENCE [LARGE SCALE GENOMIC DNA]</scope>
</reference>
<dbReference type="GO" id="GO:0006730">
    <property type="term" value="P:one-carbon metabolic process"/>
    <property type="evidence" value="ECO:0007669"/>
    <property type="project" value="UniProtKB-KW"/>
</dbReference>
<reference evidence="24" key="1">
    <citation type="submission" date="2022-10" db="EMBL/GenBank/DDBJ databases">
        <authorList>
            <person name="Chen Y."/>
            <person name="Dougan E. K."/>
            <person name="Chan C."/>
            <person name="Rhodes N."/>
            <person name="Thang M."/>
        </authorList>
    </citation>
    <scope>NUCLEOTIDE SEQUENCE</scope>
</reference>
<comment type="pathway">
    <text evidence="2 18">Amino-acid biosynthesis; S-adenosyl-L-methionine biosynthesis; S-adenosyl-L-methionine from L-methionine: step 1/1.</text>
</comment>
<dbReference type="Gene3D" id="3.90.550.50">
    <property type="match status" value="1"/>
</dbReference>
<evidence type="ECO:0000256" key="12">
    <source>
        <dbReference type="ARBA" id="ARBA00022842"/>
    </source>
</evidence>
<evidence type="ECO:0000256" key="1">
    <source>
        <dbReference type="ARBA" id="ARBA00004323"/>
    </source>
</evidence>
<dbReference type="Proteomes" id="UP001152797">
    <property type="component" value="Unassembled WGS sequence"/>
</dbReference>
<dbReference type="SUPFAM" id="SSF55973">
    <property type="entry name" value="S-adenosylmethionine synthetase"/>
    <property type="match status" value="3"/>
</dbReference>
<evidence type="ECO:0000256" key="14">
    <source>
        <dbReference type="ARBA" id="ARBA00022968"/>
    </source>
</evidence>
<dbReference type="GO" id="GO:0005524">
    <property type="term" value="F:ATP binding"/>
    <property type="evidence" value="ECO:0007669"/>
    <property type="project" value="UniProtKB-KW"/>
</dbReference>
<evidence type="ECO:0000256" key="2">
    <source>
        <dbReference type="ARBA" id="ARBA00005224"/>
    </source>
</evidence>
<dbReference type="PANTHER" id="PTHR11964">
    <property type="entry name" value="S-ADENOSYLMETHIONINE SYNTHETASE"/>
    <property type="match status" value="1"/>
</dbReference>
<dbReference type="GO" id="GO:0016758">
    <property type="term" value="F:hexosyltransferase activity"/>
    <property type="evidence" value="ECO:0007669"/>
    <property type="project" value="InterPro"/>
</dbReference>